<dbReference type="Pfam" id="PF12673">
    <property type="entry name" value="SipL"/>
    <property type="match status" value="3"/>
</dbReference>
<protein>
    <submittedName>
        <fullName evidence="2">DUF3794 domain-containing protein</fullName>
    </submittedName>
</protein>
<accession>A0A8I0AAB4</accession>
<evidence type="ECO:0000259" key="1">
    <source>
        <dbReference type="PROSITE" id="PS51782"/>
    </source>
</evidence>
<gene>
    <name evidence="2" type="ORF">H8S54_03280</name>
</gene>
<dbReference type="PROSITE" id="PS51782">
    <property type="entry name" value="LYSM"/>
    <property type="match status" value="1"/>
</dbReference>
<dbReference type="RefSeq" id="WP_186900909.1">
    <property type="nucleotide sequence ID" value="NZ_JACOOT010000008.1"/>
</dbReference>
<dbReference type="AlphaFoldDB" id="A0A8I0AAB4"/>
<comment type="caution">
    <text evidence="2">The sequence shown here is derived from an EMBL/GenBank/DDBJ whole genome shotgun (WGS) entry which is preliminary data.</text>
</comment>
<dbReference type="Pfam" id="PF01476">
    <property type="entry name" value="LysM"/>
    <property type="match status" value="1"/>
</dbReference>
<dbReference type="SUPFAM" id="SSF54106">
    <property type="entry name" value="LysM domain"/>
    <property type="match status" value="1"/>
</dbReference>
<feature type="domain" description="LysM" evidence="1">
    <location>
        <begin position="469"/>
        <end position="512"/>
    </location>
</feature>
<evidence type="ECO:0000313" key="3">
    <source>
        <dbReference type="Proteomes" id="UP000652847"/>
    </source>
</evidence>
<proteinExistence type="predicted"/>
<dbReference type="CDD" id="cd00118">
    <property type="entry name" value="LysM"/>
    <property type="match status" value="1"/>
</dbReference>
<reference evidence="2 3" key="1">
    <citation type="submission" date="2020-08" db="EMBL/GenBank/DDBJ databases">
        <title>Genome public.</title>
        <authorList>
            <person name="Liu C."/>
            <person name="Sun Q."/>
        </authorList>
    </citation>
    <scope>NUCLEOTIDE SEQUENCE [LARGE SCALE GENOMIC DNA]</scope>
    <source>
        <strain evidence="2 3">BX17</strain>
    </source>
</reference>
<sequence length="518" mass="58269">MELRKESVQMLHVKSRATSQVTFDADYNVPDAKPDMGRLIQSKGDIVMDEVRLSEGKAFISGNLNADVLYVGEEDQKVCSLAAKLPFDETLNLEGIAGGDKMCLKWEIEDLSVHMIHSRKLNIKAIVTFYAVVDEMTGIQLPVEISEDGISVKKKKVQLMSLMVHKKDTLRIKDEVTLASNKPNIDMLLWNTIEVRGLDLRLEDNMIKARGELAVFVLYSGEDEENPLQWAEYVLPFNTELDCTGCTADMIPNIAASVMHQSIEVKPDADGEERVLSVDVVLELDMKLYREEEHDLILDVYSPLKECILQGKEECLESLLVRNDSKCRVSDRIELKESQGKILQICHSQGRVKVEKTKVVENGIQAEGVVFLKILYITGNDEMPFYSVDGMLPFSHVIEANGITEDSTFFLQADLEQLSTSMIDSNEIEVKAVISLNVLVLQCEKRMIISKVEEQPLDMQKIQAMPGITVYVVKSGDTMWDIAKHFYTTVEEICTLNELESDQVTPGMPLLLVKKVEG</sequence>
<dbReference type="Proteomes" id="UP000652847">
    <property type="component" value="Unassembled WGS sequence"/>
</dbReference>
<dbReference type="InterPro" id="IPR018392">
    <property type="entry name" value="LysM"/>
</dbReference>
<dbReference type="SMART" id="SM00257">
    <property type="entry name" value="LysM"/>
    <property type="match status" value="1"/>
</dbReference>
<dbReference type="EMBL" id="JACOOT010000008">
    <property type="protein sequence ID" value="MBC5650171.1"/>
    <property type="molecule type" value="Genomic_DNA"/>
</dbReference>
<keyword evidence="3" id="KW-1185">Reference proteome</keyword>
<organism evidence="2 3">
    <name type="scientific">Blautia segnis</name>
    <dbReference type="NCBI Taxonomy" id="2763030"/>
    <lineage>
        <taxon>Bacteria</taxon>
        <taxon>Bacillati</taxon>
        <taxon>Bacillota</taxon>
        <taxon>Clostridia</taxon>
        <taxon>Lachnospirales</taxon>
        <taxon>Lachnospiraceae</taxon>
        <taxon>Blautia</taxon>
    </lineage>
</organism>
<dbReference type="InterPro" id="IPR036779">
    <property type="entry name" value="LysM_dom_sf"/>
</dbReference>
<name>A0A8I0AAB4_9FIRM</name>
<evidence type="ECO:0000313" key="2">
    <source>
        <dbReference type="EMBL" id="MBC5650171.1"/>
    </source>
</evidence>
<dbReference type="Gene3D" id="3.10.350.10">
    <property type="entry name" value="LysM domain"/>
    <property type="match status" value="1"/>
</dbReference>
<dbReference type="InterPro" id="IPR024300">
    <property type="entry name" value="SipL_SPOCS_dom"/>
</dbReference>